<keyword evidence="3" id="KW-1185">Reference proteome</keyword>
<sequence>MLFSRFCFFFLRLMSWLNMIIITRENFEFLLINMFHSKEEWTKAQCHHIHQPDTANTLDVVARRYLRTCCVVSLKVLNITESTITDNGLLHMTALNSLEHLDVSRCFKMTALGVV</sequence>
<dbReference type="Proteomes" id="UP000051952">
    <property type="component" value="Unassembled WGS sequence"/>
</dbReference>
<evidence type="ECO:0008006" key="4">
    <source>
        <dbReference type="Google" id="ProtNLM"/>
    </source>
</evidence>
<feature type="signal peptide" evidence="1">
    <location>
        <begin position="1"/>
        <end position="22"/>
    </location>
</feature>
<proteinExistence type="predicted"/>
<evidence type="ECO:0000313" key="2">
    <source>
        <dbReference type="EMBL" id="CUE65697.1"/>
    </source>
</evidence>
<name>A0A0S4IKF0_BODSA</name>
<feature type="chain" id="PRO_5006621353" description="Receptor-type protein kinase" evidence="1">
    <location>
        <begin position="23"/>
        <end position="115"/>
    </location>
</feature>
<accession>A0A0S4IKF0</accession>
<reference evidence="3" key="1">
    <citation type="submission" date="2015-09" db="EMBL/GenBank/DDBJ databases">
        <authorList>
            <consortium name="Pathogen Informatics"/>
        </authorList>
    </citation>
    <scope>NUCLEOTIDE SEQUENCE [LARGE SCALE GENOMIC DNA]</scope>
    <source>
        <strain evidence="3">Lake Konstanz</strain>
    </source>
</reference>
<dbReference type="SUPFAM" id="SSF52047">
    <property type="entry name" value="RNI-like"/>
    <property type="match status" value="1"/>
</dbReference>
<dbReference type="InterPro" id="IPR032675">
    <property type="entry name" value="LRR_dom_sf"/>
</dbReference>
<protein>
    <recommendedName>
        <fullName evidence="4">Receptor-type protein kinase</fullName>
    </recommendedName>
</protein>
<dbReference type="VEuPathDB" id="TriTrypDB:BSAL_50985"/>
<feature type="non-terminal residue" evidence="2">
    <location>
        <position position="115"/>
    </location>
</feature>
<dbReference type="AlphaFoldDB" id="A0A0S4IKF0"/>
<dbReference type="EMBL" id="CYKH01000055">
    <property type="protein sequence ID" value="CUE65697.1"/>
    <property type="molecule type" value="Genomic_DNA"/>
</dbReference>
<organism evidence="2 3">
    <name type="scientific">Bodo saltans</name>
    <name type="common">Flagellated protozoan</name>
    <dbReference type="NCBI Taxonomy" id="75058"/>
    <lineage>
        <taxon>Eukaryota</taxon>
        <taxon>Discoba</taxon>
        <taxon>Euglenozoa</taxon>
        <taxon>Kinetoplastea</taxon>
        <taxon>Metakinetoplastina</taxon>
        <taxon>Eubodonida</taxon>
        <taxon>Bodonidae</taxon>
        <taxon>Bodo</taxon>
    </lineage>
</organism>
<dbReference type="Gene3D" id="3.80.10.10">
    <property type="entry name" value="Ribonuclease Inhibitor"/>
    <property type="match status" value="1"/>
</dbReference>
<gene>
    <name evidence="2" type="ORF">BSAL_50985</name>
</gene>
<keyword evidence="1" id="KW-0732">Signal</keyword>
<evidence type="ECO:0000256" key="1">
    <source>
        <dbReference type="SAM" id="SignalP"/>
    </source>
</evidence>
<evidence type="ECO:0000313" key="3">
    <source>
        <dbReference type="Proteomes" id="UP000051952"/>
    </source>
</evidence>